<name>A0A3Q8U9T3_9HYME</name>
<evidence type="ECO:0000256" key="9">
    <source>
        <dbReference type="ARBA" id="ARBA00022967"/>
    </source>
</evidence>
<comment type="catalytic activity">
    <reaction evidence="16 17">
        <text>a ubiquinone + NADH + 5 H(+)(in) = a ubiquinol + NAD(+) + 4 H(+)(out)</text>
        <dbReference type="Rhea" id="RHEA:29091"/>
        <dbReference type="Rhea" id="RHEA-COMP:9565"/>
        <dbReference type="Rhea" id="RHEA-COMP:9566"/>
        <dbReference type="ChEBI" id="CHEBI:15378"/>
        <dbReference type="ChEBI" id="CHEBI:16389"/>
        <dbReference type="ChEBI" id="CHEBI:17976"/>
        <dbReference type="ChEBI" id="CHEBI:57540"/>
        <dbReference type="ChEBI" id="CHEBI:57945"/>
        <dbReference type="EC" id="7.1.1.2"/>
    </reaction>
</comment>
<evidence type="ECO:0000256" key="4">
    <source>
        <dbReference type="ARBA" id="ARBA00012944"/>
    </source>
</evidence>
<comment type="similarity">
    <text evidence="3 17">Belongs to the complex I subunit 4 family.</text>
</comment>
<feature type="transmembrane region" description="Helical" evidence="17">
    <location>
        <begin position="300"/>
        <end position="322"/>
    </location>
</feature>
<dbReference type="GO" id="GO:0048039">
    <property type="term" value="F:ubiquinone binding"/>
    <property type="evidence" value="ECO:0007669"/>
    <property type="project" value="TreeGrafter"/>
</dbReference>
<keyword evidence="7 17" id="KW-0679">Respiratory chain</keyword>
<keyword evidence="11 17" id="KW-1133">Transmembrane helix</keyword>
<evidence type="ECO:0000256" key="7">
    <source>
        <dbReference type="ARBA" id="ARBA00022660"/>
    </source>
</evidence>
<evidence type="ECO:0000256" key="6">
    <source>
        <dbReference type="ARBA" id="ARBA00022448"/>
    </source>
</evidence>
<dbReference type="GO" id="GO:0031966">
    <property type="term" value="C:mitochondrial membrane"/>
    <property type="evidence" value="ECO:0007669"/>
    <property type="project" value="UniProtKB-SubCell"/>
</dbReference>
<feature type="transmembrane region" description="Helical" evidence="17">
    <location>
        <begin position="246"/>
        <end position="264"/>
    </location>
</feature>
<dbReference type="PANTHER" id="PTHR43507:SF20">
    <property type="entry name" value="NADH-UBIQUINONE OXIDOREDUCTASE CHAIN 4"/>
    <property type="match status" value="1"/>
</dbReference>
<geneLocation type="mitochondrion" evidence="19"/>
<evidence type="ECO:0000313" key="19">
    <source>
        <dbReference type="EMBL" id="AZL93073.1"/>
    </source>
</evidence>
<organism evidence="19">
    <name type="scientific">Alloxysta sp. ZJUH_2016001</name>
    <dbReference type="NCBI Taxonomy" id="2491149"/>
    <lineage>
        <taxon>Eukaryota</taxon>
        <taxon>Metazoa</taxon>
        <taxon>Ecdysozoa</taxon>
        <taxon>Arthropoda</taxon>
        <taxon>Hexapoda</taxon>
        <taxon>Insecta</taxon>
        <taxon>Pterygota</taxon>
        <taxon>Neoptera</taxon>
        <taxon>Endopterygota</taxon>
        <taxon>Hymenoptera</taxon>
        <taxon>Apocrita</taxon>
        <taxon>Proctotrupomorpha</taxon>
        <taxon>Cynipoidea</taxon>
        <taxon>Figitidae</taxon>
        <taxon>Charipinae</taxon>
        <taxon>Alloxysta</taxon>
    </lineage>
</organism>
<feature type="transmembrane region" description="Helical" evidence="17">
    <location>
        <begin position="375"/>
        <end position="401"/>
    </location>
</feature>
<evidence type="ECO:0000256" key="16">
    <source>
        <dbReference type="ARBA" id="ARBA00049551"/>
    </source>
</evidence>
<keyword evidence="13 17" id="KW-0830">Ubiquinone</keyword>
<dbReference type="Pfam" id="PF00361">
    <property type="entry name" value="Proton_antipo_M"/>
    <property type="match status" value="1"/>
</dbReference>
<dbReference type="GO" id="GO:0008137">
    <property type="term" value="F:NADH dehydrogenase (ubiquinone) activity"/>
    <property type="evidence" value="ECO:0007669"/>
    <property type="project" value="UniProtKB-UniRule"/>
</dbReference>
<keyword evidence="10 17" id="KW-0249">Electron transport</keyword>
<keyword evidence="15 17" id="KW-0472">Membrane</keyword>
<feature type="transmembrane region" description="Helical" evidence="17">
    <location>
        <begin position="58"/>
        <end position="76"/>
    </location>
</feature>
<feature type="transmembrane region" description="Helical" evidence="17">
    <location>
        <begin position="271"/>
        <end position="294"/>
    </location>
</feature>
<evidence type="ECO:0000256" key="12">
    <source>
        <dbReference type="ARBA" id="ARBA00023027"/>
    </source>
</evidence>
<evidence type="ECO:0000256" key="17">
    <source>
        <dbReference type="RuleBase" id="RU003297"/>
    </source>
</evidence>
<dbReference type="AlphaFoldDB" id="A0A3Q8U9T3"/>
<evidence type="ECO:0000256" key="8">
    <source>
        <dbReference type="ARBA" id="ARBA00022692"/>
    </source>
</evidence>
<dbReference type="InterPro" id="IPR001750">
    <property type="entry name" value="ND/Mrp_TM"/>
</dbReference>
<dbReference type="GO" id="GO:0003954">
    <property type="term" value="F:NADH dehydrogenase activity"/>
    <property type="evidence" value="ECO:0007669"/>
    <property type="project" value="TreeGrafter"/>
</dbReference>
<dbReference type="InterPro" id="IPR003918">
    <property type="entry name" value="NADH_UbQ_OxRdtase"/>
</dbReference>
<dbReference type="PANTHER" id="PTHR43507">
    <property type="entry name" value="NADH-UBIQUINONE OXIDOREDUCTASE CHAIN 4"/>
    <property type="match status" value="1"/>
</dbReference>
<evidence type="ECO:0000256" key="15">
    <source>
        <dbReference type="ARBA" id="ARBA00023136"/>
    </source>
</evidence>
<comment type="function">
    <text evidence="17">Core subunit of the mitochondrial membrane respiratory chain NADH dehydrogenase (Complex I) which catalyzes electron transfer from NADH through the respiratory chain, using ubiquinone as an electron acceptor. Essential for the catalytic activity and assembly of complex I.</text>
</comment>
<evidence type="ECO:0000256" key="11">
    <source>
        <dbReference type="ARBA" id="ARBA00022989"/>
    </source>
</evidence>
<evidence type="ECO:0000256" key="2">
    <source>
        <dbReference type="ARBA" id="ARBA00004225"/>
    </source>
</evidence>
<feature type="transmembrane region" description="Helical" evidence="17">
    <location>
        <begin position="421"/>
        <end position="437"/>
    </location>
</feature>
<dbReference type="PRINTS" id="PR01437">
    <property type="entry name" value="NUOXDRDTASE4"/>
</dbReference>
<protein>
    <recommendedName>
        <fullName evidence="5 17">NADH-ubiquinone oxidoreductase chain 4</fullName>
        <ecNumber evidence="4 17">7.1.1.2</ecNumber>
    </recommendedName>
</protein>
<feature type="transmembrane region" description="Helical" evidence="17">
    <location>
        <begin position="215"/>
        <end position="234"/>
    </location>
</feature>
<feature type="transmembrane region" description="Helical" evidence="17">
    <location>
        <begin position="83"/>
        <end position="102"/>
    </location>
</feature>
<feature type="transmembrane region" description="Helical" evidence="17">
    <location>
        <begin position="141"/>
        <end position="160"/>
    </location>
</feature>
<keyword evidence="12 17" id="KW-0520">NAD</keyword>
<evidence type="ECO:0000256" key="10">
    <source>
        <dbReference type="ARBA" id="ARBA00022982"/>
    </source>
</evidence>
<feature type="transmembrane region" description="Helical" evidence="17">
    <location>
        <begin position="334"/>
        <end position="355"/>
    </location>
</feature>
<feature type="transmembrane region" description="Helical" evidence="17">
    <location>
        <begin position="108"/>
        <end position="129"/>
    </location>
</feature>
<keyword evidence="9" id="KW-1278">Translocase</keyword>
<evidence type="ECO:0000256" key="5">
    <source>
        <dbReference type="ARBA" id="ARBA00021006"/>
    </source>
</evidence>
<proteinExistence type="inferred from homology"/>
<keyword evidence="8 17" id="KW-0812">Transmembrane</keyword>
<feature type="domain" description="NADH:quinone oxidoreductase/Mrp antiporter transmembrane" evidence="18">
    <location>
        <begin position="104"/>
        <end position="389"/>
    </location>
</feature>
<dbReference type="GO" id="GO:0015990">
    <property type="term" value="P:electron transport coupled proton transport"/>
    <property type="evidence" value="ECO:0007669"/>
    <property type="project" value="TreeGrafter"/>
</dbReference>
<evidence type="ECO:0000256" key="14">
    <source>
        <dbReference type="ARBA" id="ARBA00023128"/>
    </source>
</evidence>
<dbReference type="GO" id="GO:0042773">
    <property type="term" value="P:ATP synthesis coupled electron transport"/>
    <property type="evidence" value="ECO:0007669"/>
    <property type="project" value="InterPro"/>
</dbReference>
<feature type="transmembrane region" description="Helical" evidence="17">
    <location>
        <begin position="29"/>
        <end position="52"/>
    </location>
</feature>
<dbReference type="EMBL" id="MG923482">
    <property type="protein sequence ID" value="AZL93073.1"/>
    <property type="molecule type" value="Genomic_DNA"/>
</dbReference>
<evidence type="ECO:0000259" key="18">
    <source>
        <dbReference type="Pfam" id="PF00361"/>
    </source>
</evidence>
<gene>
    <name evidence="19" type="primary">nad4</name>
</gene>
<keyword evidence="14 17" id="KW-0496">Mitochondrion</keyword>
<reference evidence="19" key="1">
    <citation type="journal article" date="2018" name="Mol. Phylogenet. Evol.">
        <title>Mitochondrial phylogenomics of the Hymenoptera.</title>
        <authorList>
            <person name="Tang P."/>
            <person name="Zhu J.C."/>
            <person name="Zheng B.Y."/>
            <person name="Wei S.J."/>
            <person name="Sharkey M."/>
            <person name="Chen X.X."/>
            <person name="Vogler A.P."/>
        </authorList>
    </citation>
    <scope>NUCLEOTIDE SEQUENCE</scope>
</reference>
<sequence length="438" mass="52014">MMIYIYMSFSLLFINMVNYNLIMLYMQNLIFILVLMMIFYNNIMFMLMKFFWLLFMDYYSFYLIILSMWILSLMFMSMIKIDFIKLYSINLMLLLMILSLSFMSMNYFMFYFFFEISMIPTLILVIGWGKQFERIEAGIYMLMYTLFASLPLMMMLLKIYYNMHNLNMILLNNLNMIMMWYMYIYMMLAFLVKMPMFFFHLWLPKAHVEASITGSMILAGIMLKLGSYGLLRIMLIMEFMCIEYNYLIISFSLVGSLYISLVCLQQSDMKMLIAYSSVVHMGLLLSSLMTMSSWGYKGGLLMMISHGLCSSGLFCLINIYYVRLSSRSILLNKGMMNLFPSLGLYWFILSIFNSAAPPSLNLFSEIMMINSLMMWSMQLLLLLMILSFMSFVYMMFFYSLIQHGKLFKNINNNLFINMREYLLISLHGAPLLFLIMFF</sequence>
<comment type="subcellular location">
    <subcellularLocation>
        <location evidence="2 17">Mitochondrion membrane</location>
        <topology evidence="2 17">Multi-pass membrane protein</topology>
    </subcellularLocation>
</comment>
<dbReference type="EC" id="7.1.1.2" evidence="4 17"/>
<evidence type="ECO:0000256" key="3">
    <source>
        <dbReference type="ARBA" id="ARBA00009025"/>
    </source>
</evidence>
<comment type="function">
    <text evidence="1">Core subunit of the mitochondrial membrane respiratory chain NADH dehydrogenase (Complex I) that is believed to belong to the minimal assembly required for catalysis. Complex I functions in the transfer of electrons from NADH to the respiratory chain. The immediate electron acceptor for the enzyme is believed to be ubiquinone.</text>
</comment>
<accession>A0A3Q8U9T3</accession>
<keyword evidence="6 17" id="KW-0813">Transport</keyword>
<evidence type="ECO:0000256" key="13">
    <source>
        <dbReference type="ARBA" id="ARBA00023075"/>
    </source>
</evidence>
<evidence type="ECO:0000256" key="1">
    <source>
        <dbReference type="ARBA" id="ARBA00003257"/>
    </source>
</evidence>
<feature type="transmembrane region" description="Helical" evidence="17">
    <location>
        <begin position="180"/>
        <end position="203"/>
    </location>
</feature>